<name>A0A068TZV0_COFCA</name>
<organism evidence="1 2">
    <name type="scientific">Coffea canephora</name>
    <name type="common">Robusta coffee</name>
    <dbReference type="NCBI Taxonomy" id="49390"/>
    <lineage>
        <taxon>Eukaryota</taxon>
        <taxon>Viridiplantae</taxon>
        <taxon>Streptophyta</taxon>
        <taxon>Embryophyta</taxon>
        <taxon>Tracheophyta</taxon>
        <taxon>Spermatophyta</taxon>
        <taxon>Magnoliopsida</taxon>
        <taxon>eudicotyledons</taxon>
        <taxon>Gunneridae</taxon>
        <taxon>Pentapetalae</taxon>
        <taxon>asterids</taxon>
        <taxon>lamiids</taxon>
        <taxon>Gentianales</taxon>
        <taxon>Rubiaceae</taxon>
        <taxon>Ixoroideae</taxon>
        <taxon>Gardenieae complex</taxon>
        <taxon>Bertiereae - Coffeeae clade</taxon>
        <taxon>Coffeeae</taxon>
        <taxon>Coffea</taxon>
    </lineage>
</organism>
<dbReference type="Proteomes" id="UP000295252">
    <property type="component" value="Chromosome IX"/>
</dbReference>
<evidence type="ECO:0000313" key="1">
    <source>
        <dbReference type="EMBL" id="CDP01761.1"/>
    </source>
</evidence>
<accession>A0A068TZV0</accession>
<dbReference type="EMBL" id="HG739091">
    <property type="protein sequence ID" value="CDP01761.1"/>
    <property type="molecule type" value="Genomic_DNA"/>
</dbReference>
<gene>
    <name evidence="1" type="ORF">GSCOC_T00036917001</name>
</gene>
<dbReference type="AlphaFoldDB" id="A0A068TZV0"/>
<sequence length="101" mass="11064">MVHGSNFLGANGRLSTIKHLLERLIQATTAEGVGSSKEVIVCKGKRKTRAVELHMIALAALRTLMMESGNKRRWNTFEANLSLADTAIRTILNSRILCSNG</sequence>
<dbReference type="InParanoid" id="A0A068TZV0"/>
<reference evidence="2" key="1">
    <citation type="journal article" date="2014" name="Science">
        <title>The coffee genome provides insight into the convergent evolution of caffeine biosynthesis.</title>
        <authorList>
            <person name="Denoeud F."/>
            <person name="Carretero-Paulet L."/>
            <person name="Dereeper A."/>
            <person name="Droc G."/>
            <person name="Guyot R."/>
            <person name="Pietrella M."/>
            <person name="Zheng C."/>
            <person name="Alberti A."/>
            <person name="Anthony F."/>
            <person name="Aprea G."/>
            <person name="Aury J.M."/>
            <person name="Bento P."/>
            <person name="Bernard M."/>
            <person name="Bocs S."/>
            <person name="Campa C."/>
            <person name="Cenci A."/>
            <person name="Combes M.C."/>
            <person name="Crouzillat D."/>
            <person name="Da Silva C."/>
            <person name="Daddiego L."/>
            <person name="De Bellis F."/>
            <person name="Dussert S."/>
            <person name="Garsmeur O."/>
            <person name="Gayraud T."/>
            <person name="Guignon V."/>
            <person name="Jahn K."/>
            <person name="Jamilloux V."/>
            <person name="Joet T."/>
            <person name="Labadie K."/>
            <person name="Lan T."/>
            <person name="Leclercq J."/>
            <person name="Lepelley M."/>
            <person name="Leroy T."/>
            <person name="Li L.T."/>
            <person name="Librado P."/>
            <person name="Lopez L."/>
            <person name="Munoz A."/>
            <person name="Noel B."/>
            <person name="Pallavicini A."/>
            <person name="Perrotta G."/>
            <person name="Poncet V."/>
            <person name="Pot D."/>
            <person name="Priyono X."/>
            <person name="Rigoreau M."/>
            <person name="Rouard M."/>
            <person name="Rozas J."/>
            <person name="Tranchant-Dubreuil C."/>
            <person name="VanBuren R."/>
            <person name="Zhang Q."/>
            <person name="Andrade A.C."/>
            <person name="Argout X."/>
            <person name="Bertrand B."/>
            <person name="de Kochko A."/>
            <person name="Graziosi G."/>
            <person name="Henry R.J."/>
            <person name="Jayarama X."/>
            <person name="Ming R."/>
            <person name="Nagai C."/>
            <person name="Rounsley S."/>
            <person name="Sankoff D."/>
            <person name="Giuliano G."/>
            <person name="Albert V.A."/>
            <person name="Wincker P."/>
            <person name="Lashermes P."/>
        </authorList>
    </citation>
    <scope>NUCLEOTIDE SEQUENCE [LARGE SCALE GENOMIC DNA]</scope>
    <source>
        <strain evidence="2">cv. DH200-94</strain>
    </source>
</reference>
<proteinExistence type="predicted"/>
<keyword evidence="2" id="KW-1185">Reference proteome</keyword>
<protein>
    <submittedName>
        <fullName evidence="1">Uncharacterized protein</fullName>
    </submittedName>
</protein>
<dbReference type="Gramene" id="CDP01761">
    <property type="protein sequence ID" value="CDP01761"/>
    <property type="gene ID" value="GSCOC_T00036917001"/>
</dbReference>
<evidence type="ECO:0000313" key="2">
    <source>
        <dbReference type="Proteomes" id="UP000295252"/>
    </source>
</evidence>